<dbReference type="AlphaFoldDB" id="A0A2I1GDZ2"/>
<organism evidence="1 2">
    <name type="scientific">Rhizophagus irregularis</name>
    <dbReference type="NCBI Taxonomy" id="588596"/>
    <lineage>
        <taxon>Eukaryota</taxon>
        <taxon>Fungi</taxon>
        <taxon>Fungi incertae sedis</taxon>
        <taxon>Mucoromycota</taxon>
        <taxon>Glomeromycotina</taxon>
        <taxon>Glomeromycetes</taxon>
        <taxon>Glomerales</taxon>
        <taxon>Glomeraceae</taxon>
        <taxon>Rhizophagus</taxon>
    </lineage>
</organism>
<evidence type="ECO:0008006" key="3">
    <source>
        <dbReference type="Google" id="ProtNLM"/>
    </source>
</evidence>
<sequence length="469" mass="55756">MNKDIIFLILKELQDDRKSLYSCLLANKIWCETTVPFLWKLAGRYKPTKNAMEILFNVILSHLSEESKNILKVQVIDLFIKVYQRPSFNYIYYWRYLNLYLLEFMIHSKKVEEFKITIMRNEILKLFINKNTKFIGLYIPQNFSYPIHLIFGAEYCLSTIEYLSCDAKRNQSILKGLSKICKSIKKLRFDIIQDFKMVELIKAQKNLNDIYMSCYSYLRDELYCNNLEESLIKNSDTIQYLRIDWTPITQTLSLLTHMINPDPSAHLGAPIFSLLRERQVSFKILKSLIENTKGNLTEISIYYYDKNDNRMLIKSIYQNCPLLRYLKLLIHNDIISELEMLLTNCQYLNGLVIIILENGFDWNNLFKILIRSSPTSLFKFKFSSYGLKLESLKLLLDNWKERHPMLLQIIPYCNFTIMLPQKLHHQLQIGCLIKDYEANGTIEKYDVDWYGQDFEDFKWVQGESITYFN</sequence>
<keyword evidence="2" id="KW-1185">Reference proteome</keyword>
<comment type="caution">
    <text evidence="1">The sequence shown here is derived from an EMBL/GenBank/DDBJ whole genome shotgun (WGS) entry which is preliminary data.</text>
</comment>
<evidence type="ECO:0000313" key="1">
    <source>
        <dbReference type="EMBL" id="PKY44821.1"/>
    </source>
</evidence>
<evidence type="ECO:0000313" key="2">
    <source>
        <dbReference type="Proteomes" id="UP000234323"/>
    </source>
</evidence>
<proteinExistence type="predicted"/>
<protein>
    <recommendedName>
        <fullName evidence="3">F-box domain-containing protein</fullName>
    </recommendedName>
</protein>
<name>A0A2I1GDZ2_9GLOM</name>
<dbReference type="VEuPathDB" id="FungiDB:FUN_003040"/>
<reference evidence="1 2" key="1">
    <citation type="submission" date="2015-10" db="EMBL/GenBank/DDBJ databases">
        <title>Genome analyses suggest a sexual origin of heterokaryosis in a supposedly ancient asexual fungus.</title>
        <authorList>
            <person name="Ropars J."/>
            <person name="Sedzielewska K."/>
            <person name="Noel J."/>
            <person name="Charron P."/>
            <person name="Farinelli L."/>
            <person name="Marton T."/>
            <person name="Kruger M."/>
            <person name="Pelin A."/>
            <person name="Brachmann A."/>
            <person name="Corradi N."/>
        </authorList>
    </citation>
    <scope>NUCLEOTIDE SEQUENCE [LARGE SCALE GENOMIC DNA]</scope>
    <source>
        <strain evidence="1 2">A4</strain>
    </source>
</reference>
<dbReference type="Proteomes" id="UP000234323">
    <property type="component" value="Unassembled WGS sequence"/>
</dbReference>
<dbReference type="VEuPathDB" id="FungiDB:RhiirFUN_023880"/>
<accession>A0A2I1GDZ2</accession>
<dbReference type="EMBL" id="LLXI01000347">
    <property type="protein sequence ID" value="PKY44821.1"/>
    <property type="molecule type" value="Genomic_DNA"/>
</dbReference>
<dbReference type="VEuPathDB" id="FungiDB:RhiirA1_450454"/>
<gene>
    <name evidence="1" type="ORF">RhiirA4_459228</name>
</gene>